<keyword evidence="3 7" id="KW-0223">Dioxygenase</keyword>
<protein>
    <submittedName>
        <fullName evidence="7">TauD/TfdA family dioxygenase</fullName>
    </submittedName>
</protein>
<evidence type="ECO:0000256" key="2">
    <source>
        <dbReference type="ARBA" id="ARBA00022723"/>
    </source>
</evidence>
<accession>A0ABU9RPF0</accession>
<dbReference type="RefSeq" id="WP_069261280.1">
    <property type="nucleotide sequence ID" value="NZ_JAYMRV010000003.1"/>
</dbReference>
<name>A0ABU9RPF0_9BURK</name>
<keyword evidence="4" id="KW-0560">Oxidoreductase</keyword>
<keyword evidence="2" id="KW-0479">Metal-binding</keyword>
<dbReference type="SUPFAM" id="SSF51197">
    <property type="entry name" value="Clavaminate synthase-like"/>
    <property type="match status" value="1"/>
</dbReference>
<dbReference type="Pfam" id="PF02668">
    <property type="entry name" value="TauD"/>
    <property type="match status" value="1"/>
</dbReference>
<gene>
    <name evidence="7" type="ORF">VSR73_12935</name>
</gene>
<dbReference type="GO" id="GO:0051213">
    <property type="term" value="F:dioxygenase activity"/>
    <property type="evidence" value="ECO:0007669"/>
    <property type="project" value="UniProtKB-KW"/>
</dbReference>
<comment type="similarity">
    <text evidence="1">Belongs to the TfdA dioxygenase family.</text>
</comment>
<dbReference type="Proteomes" id="UP001489897">
    <property type="component" value="Unassembled WGS sequence"/>
</dbReference>
<reference evidence="7 8" key="1">
    <citation type="submission" date="2024-01" db="EMBL/GenBank/DDBJ databases">
        <title>The diversity of rhizobia nodulating Mimosa spp. in eleven states of Brazil covering several biomes is determined by host plant, location, and edaphic factors.</title>
        <authorList>
            <person name="Rouws L."/>
            <person name="Barauna A."/>
            <person name="Beukes C."/>
            <person name="De Faria S.M."/>
            <person name="Gross E."/>
            <person name="Dos Reis Junior F.B."/>
            <person name="Simon M."/>
            <person name="Maluk M."/>
            <person name="Odee D.W."/>
            <person name="Kenicer G."/>
            <person name="Young J.P.W."/>
            <person name="Reis V.M."/>
            <person name="Zilli J."/>
            <person name="James E.K."/>
        </authorList>
    </citation>
    <scope>NUCLEOTIDE SEQUENCE [LARGE SCALE GENOMIC DNA]</scope>
    <source>
        <strain evidence="7 8">JPY167</strain>
    </source>
</reference>
<comment type="caution">
    <text evidence="7">The sequence shown here is derived from an EMBL/GenBank/DDBJ whole genome shotgun (WGS) entry which is preliminary data.</text>
</comment>
<evidence type="ECO:0000313" key="7">
    <source>
        <dbReference type="EMBL" id="MEM5421964.1"/>
    </source>
</evidence>
<evidence type="ECO:0000256" key="4">
    <source>
        <dbReference type="ARBA" id="ARBA00023002"/>
    </source>
</evidence>
<proteinExistence type="inferred from homology"/>
<evidence type="ECO:0000313" key="8">
    <source>
        <dbReference type="Proteomes" id="UP001489897"/>
    </source>
</evidence>
<dbReference type="PANTHER" id="PTHR30468">
    <property type="entry name" value="ALPHA-KETOGLUTARATE-DEPENDENT SULFONATE DIOXYGENASE"/>
    <property type="match status" value="1"/>
</dbReference>
<keyword evidence="8" id="KW-1185">Reference proteome</keyword>
<keyword evidence="5" id="KW-0408">Iron</keyword>
<dbReference type="PANTHER" id="PTHR30468:SF1">
    <property type="entry name" value="ALPHA-KETOGLUTARATE-DEPENDENT SULFONATE DIOXYGENASE"/>
    <property type="match status" value="1"/>
</dbReference>
<organism evidence="7 8">
    <name type="scientific">Paraburkholderia ferrariae</name>
    <dbReference type="NCBI Taxonomy" id="386056"/>
    <lineage>
        <taxon>Bacteria</taxon>
        <taxon>Pseudomonadati</taxon>
        <taxon>Pseudomonadota</taxon>
        <taxon>Betaproteobacteria</taxon>
        <taxon>Burkholderiales</taxon>
        <taxon>Burkholderiaceae</taxon>
        <taxon>Paraburkholderia</taxon>
    </lineage>
</organism>
<dbReference type="EMBL" id="JAYMRV010000003">
    <property type="protein sequence ID" value="MEM5421964.1"/>
    <property type="molecule type" value="Genomic_DNA"/>
</dbReference>
<evidence type="ECO:0000259" key="6">
    <source>
        <dbReference type="Pfam" id="PF02668"/>
    </source>
</evidence>
<sequence>MTDISTNGSRADAFTIAPLDAPLGAQVNGFDGASAVSAAQILALKQALRDHHILIFKNQQLDDTAFRRLASWFGSVYVPPRDAPVLGSHDDGTVPDIVLVSNVDDGVLGNIELPAHSDHHWTPQPSSGSLLYALEVPENGGDTTWYNLAAAYDALPADLRSQINCLRLITYNPFLRRKHPLPEGIPLYRHPGIEPLRPFIDHPLVRTHPESGRRLIYLGARTEVELVDYEPGAGAQLIEALRAHILSPRFAYRHRWSVGDIVFWDNQATLHGRDDFDSGERRVLKRISLAGSRPF</sequence>
<evidence type="ECO:0000256" key="5">
    <source>
        <dbReference type="ARBA" id="ARBA00023004"/>
    </source>
</evidence>
<dbReference type="InterPro" id="IPR042098">
    <property type="entry name" value="TauD-like_sf"/>
</dbReference>
<feature type="domain" description="TauD/TfdA-like" evidence="6">
    <location>
        <begin position="16"/>
        <end position="287"/>
    </location>
</feature>
<evidence type="ECO:0000256" key="1">
    <source>
        <dbReference type="ARBA" id="ARBA00005896"/>
    </source>
</evidence>
<dbReference type="InterPro" id="IPR003819">
    <property type="entry name" value="TauD/TfdA-like"/>
</dbReference>
<dbReference type="InterPro" id="IPR051323">
    <property type="entry name" value="AtsK-like"/>
</dbReference>
<evidence type="ECO:0000256" key="3">
    <source>
        <dbReference type="ARBA" id="ARBA00022964"/>
    </source>
</evidence>
<dbReference type="Gene3D" id="3.60.130.10">
    <property type="entry name" value="Clavaminate synthase-like"/>
    <property type="match status" value="1"/>
</dbReference>